<dbReference type="EMBL" id="VRMN01000002">
    <property type="protein sequence ID" value="KAA8496497.1"/>
    <property type="molecule type" value="Genomic_DNA"/>
</dbReference>
<dbReference type="GO" id="GO:0016787">
    <property type="term" value="F:hydrolase activity"/>
    <property type="evidence" value="ECO:0007669"/>
    <property type="project" value="InterPro"/>
</dbReference>
<dbReference type="Pfam" id="PF12695">
    <property type="entry name" value="Abhydrolase_5"/>
    <property type="match status" value="1"/>
</dbReference>
<evidence type="ECO:0000259" key="2">
    <source>
        <dbReference type="Pfam" id="PF12695"/>
    </source>
</evidence>
<gene>
    <name evidence="3" type="ORF">FVE85_0226</name>
</gene>
<evidence type="ECO:0000313" key="4">
    <source>
        <dbReference type="Proteomes" id="UP000324585"/>
    </source>
</evidence>
<dbReference type="SUPFAM" id="SSF53474">
    <property type="entry name" value="alpha/beta-Hydrolases"/>
    <property type="match status" value="1"/>
</dbReference>
<dbReference type="InterPro" id="IPR029059">
    <property type="entry name" value="AB_hydrolase_5"/>
</dbReference>
<organism evidence="3 4">
    <name type="scientific">Porphyridium purpureum</name>
    <name type="common">Red alga</name>
    <name type="synonym">Porphyridium cruentum</name>
    <dbReference type="NCBI Taxonomy" id="35688"/>
    <lineage>
        <taxon>Eukaryota</taxon>
        <taxon>Rhodophyta</taxon>
        <taxon>Bangiophyceae</taxon>
        <taxon>Porphyridiales</taxon>
        <taxon>Porphyridiaceae</taxon>
        <taxon>Porphyridium</taxon>
    </lineage>
</organism>
<feature type="transmembrane region" description="Helical" evidence="1">
    <location>
        <begin position="19"/>
        <end position="39"/>
    </location>
</feature>
<keyword evidence="1" id="KW-0812">Transmembrane</keyword>
<dbReference type="AlphaFoldDB" id="A0A5J4Z1E2"/>
<feature type="transmembrane region" description="Helical" evidence="1">
    <location>
        <begin position="80"/>
        <end position="102"/>
    </location>
</feature>
<reference evidence="4" key="1">
    <citation type="journal article" date="2019" name="Nat. Commun.">
        <title>Expansion of phycobilisome linker gene families in mesophilic red algae.</title>
        <authorList>
            <person name="Lee J."/>
            <person name="Kim D."/>
            <person name="Bhattacharya D."/>
            <person name="Yoon H.S."/>
        </authorList>
    </citation>
    <scope>NUCLEOTIDE SEQUENCE [LARGE SCALE GENOMIC DNA]</scope>
    <source>
        <strain evidence="4">CCMP 1328</strain>
    </source>
</reference>
<name>A0A5J4Z1E2_PORPP</name>
<dbReference type="InterPro" id="IPR029058">
    <property type="entry name" value="AB_hydrolase_fold"/>
</dbReference>
<keyword evidence="1" id="KW-1133">Transmembrane helix</keyword>
<sequence length="367" mass="39978">MGTEQAGCGTAPWGCAAQAGVPLVIMLCLFLALALYFSLQVATPTRSRASLGKTDGEGDESAGVYDYEARRALVRRNARALLLVQGAVFVLSFPLIVVHRWLKTRPALTLMQVARDGLRCAISIVTATPQKATPGVQGSLFSGEDSTCIRRTEEYILVYDDSAPAFTHGVVLLTGYLVDADAALPLARLLARGGIAVGVCRFPYAIPVDGSLVYFTMQSMRKALADRMAVSTSDKNREPFEFTLLVHSAGILAAIDSLRNRQVVAQIHGIVSMGCKPRQKIIDRGIKYLAIVGSHDAWASPQDFIKWMEADHEQRMPAKTAMTILPGANHRQFLSYEFQPWDLPASMDEAQQLQEVASIVHAFVAQV</sequence>
<accession>A0A5J4Z1E2</accession>
<feature type="domain" description="Alpha/beta hydrolase fold-5" evidence="2">
    <location>
        <begin position="170"/>
        <end position="353"/>
    </location>
</feature>
<dbReference type="Proteomes" id="UP000324585">
    <property type="component" value="Unassembled WGS sequence"/>
</dbReference>
<evidence type="ECO:0000313" key="3">
    <source>
        <dbReference type="EMBL" id="KAA8496497.1"/>
    </source>
</evidence>
<keyword evidence="1" id="KW-0472">Membrane</keyword>
<proteinExistence type="predicted"/>
<evidence type="ECO:0000256" key="1">
    <source>
        <dbReference type="SAM" id="Phobius"/>
    </source>
</evidence>
<comment type="caution">
    <text evidence="3">The sequence shown here is derived from an EMBL/GenBank/DDBJ whole genome shotgun (WGS) entry which is preliminary data.</text>
</comment>
<protein>
    <recommendedName>
        <fullName evidence="2">Alpha/beta hydrolase fold-5 domain-containing protein</fullName>
    </recommendedName>
</protein>
<keyword evidence="4" id="KW-1185">Reference proteome</keyword>